<sequence length="160" mass="18363">MMKGTMSAVGDPKRLDVPERITHFTNPEQAQQRWAISHHVRVGLITTLLDHLELIRKEDVSKETSPHRVKKDNVLFNDITEYIKNLQPKIFPPEQNGWNIEDEKYSINWFDGPMTPPTIEEILACKEEVGATSLEEEEEEAEESGNECLQDESDSSIDED</sequence>
<accession>A0A164NID1</accession>
<evidence type="ECO:0000313" key="2">
    <source>
        <dbReference type="EMBL" id="KZS05983.1"/>
    </source>
</evidence>
<dbReference type="Proteomes" id="UP000076858">
    <property type="component" value="Unassembled WGS sequence"/>
</dbReference>
<feature type="region of interest" description="Disordered" evidence="1">
    <location>
        <begin position="129"/>
        <end position="160"/>
    </location>
</feature>
<gene>
    <name evidence="2" type="ORF">APZ42_030725</name>
</gene>
<organism evidence="2 3">
    <name type="scientific">Daphnia magna</name>
    <dbReference type="NCBI Taxonomy" id="35525"/>
    <lineage>
        <taxon>Eukaryota</taxon>
        <taxon>Metazoa</taxon>
        <taxon>Ecdysozoa</taxon>
        <taxon>Arthropoda</taxon>
        <taxon>Crustacea</taxon>
        <taxon>Branchiopoda</taxon>
        <taxon>Diplostraca</taxon>
        <taxon>Cladocera</taxon>
        <taxon>Anomopoda</taxon>
        <taxon>Daphniidae</taxon>
        <taxon>Daphnia</taxon>
    </lineage>
</organism>
<comment type="caution">
    <text evidence="2">The sequence shown here is derived from an EMBL/GenBank/DDBJ whole genome shotgun (WGS) entry which is preliminary data.</text>
</comment>
<evidence type="ECO:0000256" key="1">
    <source>
        <dbReference type="SAM" id="MobiDB-lite"/>
    </source>
</evidence>
<protein>
    <submittedName>
        <fullName evidence="2">Uncharacterized protein</fullName>
    </submittedName>
</protein>
<proteinExistence type="predicted"/>
<name>A0A164NID1_9CRUS</name>
<keyword evidence="3" id="KW-1185">Reference proteome</keyword>
<reference evidence="2 3" key="1">
    <citation type="submission" date="2016-03" db="EMBL/GenBank/DDBJ databases">
        <title>EvidentialGene: Evidence-directed Construction of Genes on Genomes.</title>
        <authorList>
            <person name="Gilbert D.G."/>
            <person name="Choi J.-H."/>
            <person name="Mockaitis K."/>
            <person name="Colbourne J."/>
            <person name="Pfrender M."/>
        </authorList>
    </citation>
    <scope>NUCLEOTIDE SEQUENCE [LARGE SCALE GENOMIC DNA]</scope>
    <source>
        <strain evidence="2 3">Xinb3</strain>
        <tissue evidence="2">Complete organism</tissue>
    </source>
</reference>
<dbReference type="EMBL" id="LRGB01002851">
    <property type="protein sequence ID" value="KZS05983.1"/>
    <property type="molecule type" value="Genomic_DNA"/>
</dbReference>
<feature type="compositionally biased region" description="Acidic residues" evidence="1">
    <location>
        <begin position="134"/>
        <end position="160"/>
    </location>
</feature>
<dbReference type="AlphaFoldDB" id="A0A164NID1"/>
<evidence type="ECO:0000313" key="3">
    <source>
        <dbReference type="Proteomes" id="UP000076858"/>
    </source>
</evidence>